<keyword evidence="1" id="KW-0732">Signal</keyword>
<evidence type="ECO:0000256" key="1">
    <source>
        <dbReference type="SAM" id="SignalP"/>
    </source>
</evidence>
<evidence type="ECO:0000313" key="3">
    <source>
        <dbReference type="Proteomes" id="UP000261500"/>
    </source>
</evidence>
<keyword evidence="3" id="KW-1185">Reference proteome</keyword>
<reference evidence="2" key="2">
    <citation type="submission" date="2025-09" db="UniProtKB">
        <authorList>
            <consortium name="Ensembl"/>
        </authorList>
    </citation>
    <scope>IDENTIFICATION</scope>
</reference>
<dbReference type="Ensembl" id="ENSPLAT00000018266.1">
    <property type="protein sequence ID" value="ENSPLAP00000026335.1"/>
    <property type="gene ID" value="ENSPLAG00000014033.1"/>
</dbReference>
<protein>
    <submittedName>
        <fullName evidence="2">Uncharacterized protein</fullName>
    </submittedName>
</protein>
<dbReference type="GeneTree" id="ENSGT00940000179157"/>
<organism evidence="2 3">
    <name type="scientific">Poecilia latipinna</name>
    <name type="common">sailfin molly</name>
    <dbReference type="NCBI Taxonomy" id="48699"/>
    <lineage>
        <taxon>Eukaryota</taxon>
        <taxon>Metazoa</taxon>
        <taxon>Chordata</taxon>
        <taxon>Craniata</taxon>
        <taxon>Vertebrata</taxon>
        <taxon>Euteleostomi</taxon>
        <taxon>Actinopterygii</taxon>
        <taxon>Neopterygii</taxon>
        <taxon>Teleostei</taxon>
        <taxon>Neoteleostei</taxon>
        <taxon>Acanthomorphata</taxon>
        <taxon>Ovalentaria</taxon>
        <taxon>Atherinomorphae</taxon>
        <taxon>Cyprinodontiformes</taxon>
        <taxon>Poeciliidae</taxon>
        <taxon>Poeciliinae</taxon>
        <taxon>Poecilia</taxon>
    </lineage>
</organism>
<dbReference type="Proteomes" id="UP000261500">
    <property type="component" value="Unplaced"/>
</dbReference>
<proteinExistence type="predicted"/>
<dbReference type="STRING" id="48699.ENSPLAP00000026335"/>
<reference evidence="2" key="1">
    <citation type="submission" date="2025-08" db="UniProtKB">
        <authorList>
            <consortium name="Ensembl"/>
        </authorList>
    </citation>
    <scope>IDENTIFICATION</scope>
</reference>
<evidence type="ECO:0000313" key="2">
    <source>
        <dbReference type="Ensembl" id="ENSPLAP00000026335.1"/>
    </source>
</evidence>
<sequence length="128" mass="15028">MFPQRVRTYMFKLPWMSTLKGFLLCCSAQQLRLFRRAAPYPSREERTEELKDYYSWSLKLLPSSKCALSPPIPLPLPKFIEVLNPPVKTEVVTPADRRKALYQKFYKQVQEERKPADCVVLSVTNKFL</sequence>
<dbReference type="AlphaFoldDB" id="A0A3B3VKM1"/>
<accession>A0A3B3VKM1</accession>
<feature type="signal peptide" evidence="1">
    <location>
        <begin position="1"/>
        <end position="28"/>
    </location>
</feature>
<name>A0A3B3VKM1_9TELE</name>
<feature type="chain" id="PRO_5017469498" evidence="1">
    <location>
        <begin position="29"/>
        <end position="128"/>
    </location>
</feature>